<keyword evidence="2" id="KW-0288">FMN</keyword>
<keyword evidence="1" id="KW-0285">Flavoprotein</keyword>
<keyword evidence="4" id="KW-0503">Monooxygenase</keyword>
<comment type="caution">
    <text evidence="6">The sequence shown here is derived from an EMBL/GenBank/DDBJ whole genome shotgun (WGS) entry which is preliminary data.</text>
</comment>
<keyword evidence="7" id="KW-1185">Reference proteome</keyword>
<protein>
    <recommendedName>
        <fullName evidence="5">Luciferase-like domain-containing protein</fullName>
    </recommendedName>
</protein>
<dbReference type="PANTHER" id="PTHR30011">
    <property type="entry name" value="ALKANESULFONATE MONOOXYGENASE-RELATED"/>
    <property type="match status" value="1"/>
</dbReference>
<dbReference type="InterPro" id="IPR011251">
    <property type="entry name" value="Luciferase-like_dom"/>
</dbReference>
<dbReference type="SUPFAM" id="SSF51679">
    <property type="entry name" value="Bacterial luciferase-like"/>
    <property type="match status" value="2"/>
</dbReference>
<gene>
    <name evidence="6" type="ORF">Cpir12675_006100</name>
</gene>
<feature type="domain" description="Luciferase-like" evidence="5">
    <location>
        <begin position="20"/>
        <end position="111"/>
    </location>
</feature>
<accession>A0ABR3YLE2</accession>
<evidence type="ECO:0000256" key="3">
    <source>
        <dbReference type="ARBA" id="ARBA00023002"/>
    </source>
</evidence>
<evidence type="ECO:0000256" key="1">
    <source>
        <dbReference type="ARBA" id="ARBA00022630"/>
    </source>
</evidence>
<proteinExistence type="predicted"/>
<reference evidence="6 7" key="1">
    <citation type="journal article" date="2024" name="IMA Fungus">
        <title>IMA Genome - F19 : A genome assembly and annotation guide to empower mycologists, including annotated draft genome sequences of Ceratocystis pirilliformis, Diaporthe australafricana, Fusarium ophioides, Paecilomyces lecythidis, and Sporothrix stenoceras.</title>
        <authorList>
            <person name="Aylward J."/>
            <person name="Wilson A.M."/>
            <person name="Visagie C.M."/>
            <person name="Spraker J."/>
            <person name="Barnes I."/>
            <person name="Buitendag C."/>
            <person name="Ceriani C."/>
            <person name="Del Mar Angel L."/>
            <person name="du Plessis D."/>
            <person name="Fuchs T."/>
            <person name="Gasser K."/>
            <person name="Kramer D."/>
            <person name="Li W."/>
            <person name="Munsamy K."/>
            <person name="Piso A."/>
            <person name="Price J.L."/>
            <person name="Sonnekus B."/>
            <person name="Thomas C."/>
            <person name="van der Nest A."/>
            <person name="van Dijk A."/>
            <person name="van Heerden A."/>
            <person name="van Vuuren N."/>
            <person name="Yilmaz N."/>
            <person name="Duong T.A."/>
            <person name="van der Merwe N.A."/>
            <person name="Wingfield M.J."/>
            <person name="Wingfield B.D."/>
        </authorList>
    </citation>
    <scope>NUCLEOTIDE SEQUENCE [LARGE SCALE GENOMIC DNA]</scope>
    <source>
        <strain evidence="6 7">CMW 12675</strain>
    </source>
</reference>
<evidence type="ECO:0000259" key="5">
    <source>
        <dbReference type="Pfam" id="PF00296"/>
    </source>
</evidence>
<dbReference type="Pfam" id="PF00296">
    <property type="entry name" value="Bac_luciferase"/>
    <property type="match status" value="1"/>
</dbReference>
<dbReference type="Gene3D" id="3.20.20.30">
    <property type="entry name" value="Luciferase-like domain"/>
    <property type="match status" value="2"/>
</dbReference>
<keyword evidence="3" id="KW-0560">Oxidoreductase</keyword>
<evidence type="ECO:0000256" key="2">
    <source>
        <dbReference type="ARBA" id="ARBA00022643"/>
    </source>
</evidence>
<dbReference type="Proteomes" id="UP001583280">
    <property type="component" value="Unassembled WGS sequence"/>
</dbReference>
<sequence>MSLARMIPHGANSESAIRTGCQFPIGDPTIPVAAMAAATKRIRFIVTTSPFHEVPTITARRFSTINHVTGGRFSWNVTTQLNASTARSLGLPVVDSEKVHEVAGECLDVLYKIDFVGGTSRTPKWTPQNLGKLMAVGGNGAVAVGSAQRVADTMEDAVVTPVSFEDVVDLLAPELQPRGLYPKRQENGTLRERVYGIGQKYLRSDRYGSTMIFTDS</sequence>
<dbReference type="InterPro" id="IPR051260">
    <property type="entry name" value="Diverse_substr_monoxygenases"/>
</dbReference>
<evidence type="ECO:0000313" key="7">
    <source>
        <dbReference type="Proteomes" id="UP001583280"/>
    </source>
</evidence>
<organism evidence="6 7">
    <name type="scientific">Ceratocystis pirilliformis</name>
    <dbReference type="NCBI Taxonomy" id="259994"/>
    <lineage>
        <taxon>Eukaryota</taxon>
        <taxon>Fungi</taxon>
        <taxon>Dikarya</taxon>
        <taxon>Ascomycota</taxon>
        <taxon>Pezizomycotina</taxon>
        <taxon>Sordariomycetes</taxon>
        <taxon>Hypocreomycetidae</taxon>
        <taxon>Microascales</taxon>
        <taxon>Ceratocystidaceae</taxon>
        <taxon>Ceratocystis</taxon>
    </lineage>
</organism>
<name>A0ABR3YLE2_9PEZI</name>
<dbReference type="InterPro" id="IPR036661">
    <property type="entry name" value="Luciferase-like_sf"/>
</dbReference>
<dbReference type="PANTHER" id="PTHR30011:SF16">
    <property type="entry name" value="C2H2 FINGER DOMAIN TRANSCRIPTION FACTOR (EUROFUNG)-RELATED"/>
    <property type="match status" value="1"/>
</dbReference>
<dbReference type="EMBL" id="JAWDJO010000252">
    <property type="protein sequence ID" value="KAL1888611.1"/>
    <property type="molecule type" value="Genomic_DNA"/>
</dbReference>
<evidence type="ECO:0000256" key="4">
    <source>
        <dbReference type="ARBA" id="ARBA00023033"/>
    </source>
</evidence>
<evidence type="ECO:0000313" key="6">
    <source>
        <dbReference type="EMBL" id="KAL1888611.1"/>
    </source>
</evidence>